<accession>A0A0E2H4E1</accession>
<dbReference type="AlphaFoldDB" id="A0A0E2H4E1"/>
<proteinExistence type="predicted"/>
<gene>
    <name evidence="1" type="ORF">HMPREF1090_04733</name>
</gene>
<evidence type="ECO:0000313" key="1">
    <source>
        <dbReference type="EMBL" id="ENZ08877.1"/>
    </source>
</evidence>
<name>A0A0E2H4E1_9FIRM</name>
<comment type="caution">
    <text evidence="1">The sequence shown here is derived from an EMBL/GenBank/DDBJ whole genome shotgun (WGS) entry which is preliminary data.</text>
</comment>
<protein>
    <submittedName>
        <fullName evidence="1">Uncharacterized protein</fullName>
    </submittedName>
</protein>
<evidence type="ECO:0000313" key="2">
    <source>
        <dbReference type="Proteomes" id="UP000013085"/>
    </source>
</evidence>
<dbReference type="Proteomes" id="UP000013085">
    <property type="component" value="Unassembled WGS sequence"/>
</dbReference>
<dbReference type="EMBL" id="AGYR01000058">
    <property type="protein sequence ID" value="ENZ08877.1"/>
    <property type="molecule type" value="Genomic_DNA"/>
</dbReference>
<dbReference type="PATRIC" id="fig|999408.3.peg.5093"/>
<reference evidence="1 2" key="1">
    <citation type="submission" date="2013-01" db="EMBL/GenBank/DDBJ databases">
        <title>The Genome Sequence of Clostridium clostridioforme 90A8.</title>
        <authorList>
            <consortium name="The Broad Institute Genome Sequencing Platform"/>
            <person name="Earl A."/>
            <person name="Ward D."/>
            <person name="Feldgarden M."/>
            <person name="Gevers D."/>
            <person name="Courvalin P."/>
            <person name="Lambert T."/>
            <person name="Walker B."/>
            <person name="Young S.K."/>
            <person name="Zeng Q."/>
            <person name="Gargeya S."/>
            <person name="Fitzgerald M."/>
            <person name="Haas B."/>
            <person name="Abouelleil A."/>
            <person name="Alvarado L."/>
            <person name="Arachchi H.M."/>
            <person name="Berlin A.M."/>
            <person name="Chapman S.B."/>
            <person name="Dewar J."/>
            <person name="Goldberg J."/>
            <person name="Griggs A."/>
            <person name="Gujja S."/>
            <person name="Hansen M."/>
            <person name="Howarth C."/>
            <person name="Imamovic A."/>
            <person name="Larimer J."/>
            <person name="McCowan C."/>
            <person name="Murphy C."/>
            <person name="Neiman D."/>
            <person name="Pearson M."/>
            <person name="Priest M."/>
            <person name="Roberts A."/>
            <person name="Saif S."/>
            <person name="Shea T."/>
            <person name="Sisk P."/>
            <person name="Sykes S."/>
            <person name="Wortman J."/>
            <person name="Nusbaum C."/>
            <person name="Birren B."/>
        </authorList>
    </citation>
    <scope>NUCLEOTIDE SEQUENCE [LARGE SCALE GENOMIC DNA]</scope>
    <source>
        <strain evidence="1 2">90A8</strain>
    </source>
</reference>
<sequence length="111" mass="13268">MSNAKTGVLKKAYSNVYAVMDVLYAMKEKNIEYPPFDYGNPIQFFRTHVIYILVFRGALNPHHAMQLKNHRLKHEHYLPEFMKRLEGYIYKEAYAVTEDVFEHTFLRDFAF</sequence>
<dbReference type="HOGENOM" id="CLU_2153954_0_0_9"/>
<organism evidence="1 2">
    <name type="scientific">[Clostridium] clostridioforme 90A8</name>
    <dbReference type="NCBI Taxonomy" id="999408"/>
    <lineage>
        <taxon>Bacteria</taxon>
        <taxon>Bacillati</taxon>
        <taxon>Bacillota</taxon>
        <taxon>Clostridia</taxon>
        <taxon>Lachnospirales</taxon>
        <taxon>Lachnospiraceae</taxon>
        <taxon>Enterocloster</taxon>
    </lineage>
</organism>